<dbReference type="InterPro" id="IPR000719">
    <property type="entry name" value="Prot_kinase_dom"/>
</dbReference>
<feature type="region of interest" description="Disordered" evidence="11">
    <location>
        <begin position="314"/>
        <end position="533"/>
    </location>
</feature>
<feature type="compositionally biased region" description="Low complexity" evidence="11">
    <location>
        <begin position="438"/>
        <end position="475"/>
    </location>
</feature>
<reference evidence="13" key="1">
    <citation type="submission" date="2021-01" db="EMBL/GenBank/DDBJ databases">
        <authorList>
            <person name="Corre E."/>
            <person name="Pelletier E."/>
            <person name="Niang G."/>
            <person name="Scheremetjew M."/>
            <person name="Finn R."/>
            <person name="Kale V."/>
            <person name="Holt S."/>
            <person name="Cochrane G."/>
            <person name="Meng A."/>
            <person name="Brown T."/>
            <person name="Cohen L."/>
        </authorList>
    </citation>
    <scope>NUCLEOTIDE SEQUENCE</scope>
    <source>
        <strain evidence="13">CCMP1320</strain>
    </source>
</reference>
<feature type="domain" description="Protein kinase" evidence="12">
    <location>
        <begin position="12"/>
        <end position="267"/>
    </location>
</feature>
<dbReference type="PANTHER" id="PTHR44899">
    <property type="entry name" value="CAMK FAMILY PROTEIN KINASE"/>
    <property type="match status" value="1"/>
</dbReference>
<protein>
    <recommendedName>
        <fullName evidence="2">non-specific serine/threonine protein kinase</fullName>
        <ecNumber evidence="2">2.7.11.1</ecNumber>
    </recommendedName>
</protein>
<dbReference type="InterPro" id="IPR051131">
    <property type="entry name" value="NEK_Ser/Thr_kinase_NIMA"/>
</dbReference>
<name>A0A7S3R499_DUNTE</name>
<dbReference type="FunFam" id="3.30.200.20:FF:000097">
    <property type="entry name" value="Probable serine/threonine-protein kinase nek1"/>
    <property type="match status" value="1"/>
</dbReference>
<proteinExistence type="inferred from homology"/>
<dbReference type="InterPro" id="IPR011009">
    <property type="entry name" value="Kinase-like_dom_sf"/>
</dbReference>
<evidence type="ECO:0000256" key="11">
    <source>
        <dbReference type="SAM" id="MobiDB-lite"/>
    </source>
</evidence>
<dbReference type="PROSITE" id="PS00107">
    <property type="entry name" value="PROTEIN_KINASE_ATP"/>
    <property type="match status" value="1"/>
</dbReference>
<dbReference type="AlphaFoldDB" id="A0A7S3R499"/>
<evidence type="ECO:0000313" key="13">
    <source>
        <dbReference type="EMBL" id="CAE0502073.1"/>
    </source>
</evidence>
<dbReference type="GO" id="GO:0004674">
    <property type="term" value="F:protein serine/threonine kinase activity"/>
    <property type="evidence" value="ECO:0007669"/>
    <property type="project" value="UniProtKB-KW"/>
</dbReference>
<dbReference type="EMBL" id="HBIP01028338">
    <property type="protein sequence ID" value="CAE0502073.1"/>
    <property type="molecule type" value="Transcribed_RNA"/>
</dbReference>
<evidence type="ECO:0000259" key="12">
    <source>
        <dbReference type="PROSITE" id="PS50011"/>
    </source>
</evidence>
<keyword evidence="3" id="KW-0723">Serine/threonine-protein kinase</keyword>
<dbReference type="Gene3D" id="3.30.200.20">
    <property type="entry name" value="Phosphorylase Kinase, domain 1"/>
    <property type="match status" value="1"/>
</dbReference>
<evidence type="ECO:0000256" key="9">
    <source>
        <dbReference type="ARBA" id="ARBA00048679"/>
    </source>
</evidence>
<evidence type="ECO:0000256" key="1">
    <source>
        <dbReference type="ARBA" id="ARBA00010886"/>
    </source>
</evidence>
<evidence type="ECO:0000256" key="3">
    <source>
        <dbReference type="ARBA" id="ARBA00022527"/>
    </source>
</evidence>
<evidence type="ECO:0000256" key="7">
    <source>
        <dbReference type="ARBA" id="ARBA00022840"/>
    </source>
</evidence>
<organism evidence="13">
    <name type="scientific">Dunaliella tertiolecta</name>
    <name type="common">Green alga</name>
    <dbReference type="NCBI Taxonomy" id="3047"/>
    <lineage>
        <taxon>Eukaryota</taxon>
        <taxon>Viridiplantae</taxon>
        <taxon>Chlorophyta</taxon>
        <taxon>core chlorophytes</taxon>
        <taxon>Chlorophyceae</taxon>
        <taxon>CS clade</taxon>
        <taxon>Chlamydomonadales</taxon>
        <taxon>Dunaliellaceae</taxon>
        <taxon>Dunaliella</taxon>
    </lineage>
</organism>
<feature type="compositionally biased region" description="Pro residues" evidence="11">
    <location>
        <begin position="423"/>
        <end position="437"/>
    </location>
</feature>
<accession>A0A7S3R499</accession>
<gene>
    <name evidence="13" type="ORF">DTER00134_LOCUS17146</name>
</gene>
<feature type="compositionally biased region" description="Low complexity" evidence="11">
    <location>
        <begin position="491"/>
        <end position="509"/>
    </location>
</feature>
<dbReference type="SUPFAM" id="SSF56112">
    <property type="entry name" value="Protein kinase-like (PK-like)"/>
    <property type="match status" value="1"/>
</dbReference>
<evidence type="ECO:0000256" key="4">
    <source>
        <dbReference type="ARBA" id="ARBA00022679"/>
    </source>
</evidence>
<dbReference type="SMART" id="SM00220">
    <property type="entry name" value="S_TKc"/>
    <property type="match status" value="1"/>
</dbReference>
<dbReference type="PROSITE" id="PS00108">
    <property type="entry name" value="PROTEIN_KINASE_ST"/>
    <property type="match status" value="1"/>
</dbReference>
<dbReference type="PROSITE" id="PS50011">
    <property type="entry name" value="PROTEIN_KINASE_DOM"/>
    <property type="match status" value="1"/>
</dbReference>
<evidence type="ECO:0000256" key="5">
    <source>
        <dbReference type="ARBA" id="ARBA00022741"/>
    </source>
</evidence>
<comment type="catalytic activity">
    <reaction evidence="8">
        <text>L-threonyl-[protein] + ATP = O-phospho-L-threonyl-[protein] + ADP + H(+)</text>
        <dbReference type="Rhea" id="RHEA:46608"/>
        <dbReference type="Rhea" id="RHEA-COMP:11060"/>
        <dbReference type="Rhea" id="RHEA-COMP:11605"/>
        <dbReference type="ChEBI" id="CHEBI:15378"/>
        <dbReference type="ChEBI" id="CHEBI:30013"/>
        <dbReference type="ChEBI" id="CHEBI:30616"/>
        <dbReference type="ChEBI" id="CHEBI:61977"/>
        <dbReference type="ChEBI" id="CHEBI:456216"/>
        <dbReference type="EC" id="2.7.11.1"/>
    </reaction>
</comment>
<evidence type="ECO:0000256" key="10">
    <source>
        <dbReference type="PROSITE-ProRule" id="PRU10141"/>
    </source>
</evidence>
<comment type="catalytic activity">
    <reaction evidence="9">
        <text>L-seryl-[protein] + ATP = O-phospho-L-seryl-[protein] + ADP + H(+)</text>
        <dbReference type="Rhea" id="RHEA:17989"/>
        <dbReference type="Rhea" id="RHEA-COMP:9863"/>
        <dbReference type="Rhea" id="RHEA-COMP:11604"/>
        <dbReference type="ChEBI" id="CHEBI:15378"/>
        <dbReference type="ChEBI" id="CHEBI:29999"/>
        <dbReference type="ChEBI" id="CHEBI:30616"/>
        <dbReference type="ChEBI" id="CHEBI:83421"/>
        <dbReference type="ChEBI" id="CHEBI:456216"/>
        <dbReference type="EC" id="2.7.11.1"/>
    </reaction>
</comment>
<evidence type="ECO:0000256" key="6">
    <source>
        <dbReference type="ARBA" id="ARBA00022777"/>
    </source>
</evidence>
<dbReference type="Pfam" id="PF00069">
    <property type="entry name" value="Pkinase"/>
    <property type="match status" value="1"/>
</dbReference>
<keyword evidence="6" id="KW-0418">Kinase</keyword>
<dbReference type="Gene3D" id="1.10.510.10">
    <property type="entry name" value="Transferase(Phosphotransferase) domain 1"/>
    <property type="match status" value="1"/>
</dbReference>
<feature type="compositionally biased region" description="Low complexity" evidence="11">
    <location>
        <begin position="412"/>
        <end position="421"/>
    </location>
</feature>
<feature type="binding site" evidence="10">
    <location>
        <position position="41"/>
    </location>
    <ligand>
        <name>ATP</name>
        <dbReference type="ChEBI" id="CHEBI:30616"/>
    </ligand>
</feature>
<keyword evidence="4" id="KW-0808">Transferase</keyword>
<comment type="similarity">
    <text evidence="1">Belongs to the protein kinase superfamily. NEK Ser/Thr protein kinase family. NIMA subfamily.</text>
</comment>
<dbReference type="PANTHER" id="PTHR44899:SF6">
    <property type="entry name" value="SERINE_THREONINE PROTEIN KINASE"/>
    <property type="match status" value="1"/>
</dbReference>
<dbReference type="InterPro" id="IPR017441">
    <property type="entry name" value="Protein_kinase_ATP_BS"/>
</dbReference>
<feature type="compositionally biased region" description="Basic and acidic residues" evidence="11">
    <location>
        <begin position="316"/>
        <end position="336"/>
    </location>
</feature>
<feature type="compositionally biased region" description="Low complexity" evidence="11">
    <location>
        <begin position="382"/>
        <end position="393"/>
    </location>
</feature>
<feature type="compositionally biased region" description="Low complexity" evidence="11">
    <location>
        <begin position="337"/>
        <end position="360"/>
    </location>
</feature>
<keyword evidence="7 10" id="KW-0067">ATP-binding</keyword>
<sequence>MAPPAGGLKSRFKVVKAVGKGSFGAVSEIQRLSDGQLFALKEVDVKSMGQAERQACVEEVRLLASVSHPNVLAYNEALIENNKLCIIMEYAPDGDIRKIIQKAQQAKKAPPEDLVWKIFIQIVQGLEALHSLKILHRDIKPGNIMLMANDVVKIGDLGVAKVLKNSPLTNTQIGTPYYMAPEIWRTRPYTYSCDTFSLGCLLYELISTKLPFEARSLGELSKRITSGSYPPLPSSVNRELSSLVTACLNVDPGRRPTMTQILNNPSLVSRLHLLPPEVVARPDSSHGSVLNTIKVPRGGNLAAIQEALPPANYAMEEEKRSKEEAAAARPSSRDAAPKPAASAQAARPAGAGGSAAAAAPGGMGGRHPAVAGLAAKHPAPPSVAAGAGARPVSRPGPAPGPSKAYQSPPWSGAAVGAAKAALRPPPTPSAGAVPPPAGAARPPARPSSAYQQQQPPPSRGGQPQNLPRPGSAAAVAPPPGMQHMRLGLGAGAPAQQRKPPAGAAGGAPRSAYNRNISGAQPANGVNGIMGGVNGLGLAKQQAAAGVRRPISAPKR</sequence>
<dbReference type="InterPro" id="IPR008271">
    <property type="entry name" value="Ser/Thr_kinase_AS"/>
</dbReference>
<evidence type="ECO:0000256" key="2">
    <source>
        <dbReference type="ARBA" id="ARBA00012513"/>
    </source>
</evidence>
<evidence type="ECO:0000256" key="8">
    <source>
        <dbReference type="ARBA" id="ARBA00047899"/>
    </source>
</evidence>
<keyword evidence="5 10" id="KW-0547">Nucleotide-binding</keyword>
<dbReference type="EC" id="2.7.11.1" evidence="2"/>
<dbReference type="GO" id="GO:0005524">
    <property type="term" value="F:ATP binding"/>
    <property type="evidence" value="ECO:0007669"/>
    <property type="project" value="UniProtKB-UniRule"/>
</dbReference>